<dbReference type="PANTHER" id="PTHR35339">
    <property type="entry name" value="LINALOOL DEHYDRATASE_ISOMERASE DOMAIN-CONTAINING PROTEIN"/>
    <property type="match status" value="1"/>
</dbReference>
<evidence type="ECO:0000313" key="2">
    <source>
        <dbReference type="EMBL" id="CPR19886.1"/>
    </source>
</evidence>
<dbReference type="InterPro" id="IPR049349">
    <property type="entry name" value="DUF2264_N"/>
</dbReference>
<accession>A0A0G4K0M0</accession>
<proteinExistence type="predicted"/>
<evidence type="ECO:0000259" key="1">
    <source>
        <dbReference type="Pfam" id="PF10022"/>
    </source>
</evidence>
<reference evidence="3" key="1">
    <citation type="submission" date="2015-01" db="EMBL/GenBank/DDBJ databases">
        <authorList>
            <person name="Paterson Steve"/>
        </authorList>
    </citation>
    <scope>NUCLEOTIDE SEQUENCE [LARGE SCALE GENOMIC DNA]</scope>
    <source>
        <strain evidence="3">OBR1</strain>
    </source>
</reference>
<keyword evidence="3" id="KW-1185">Reference proteome</keyword>
<evidence type="ECO:0000313" key="3">
    <source>
        <dbReference type="Proteomes" id="UP000044377"/>
    </source>
</evidence>
<feature type="domain" description="DUF2264" evidence="1">
    <location>
        <begin position="14"/>
        <end position="141"/>
    </location>
</feature>
<dbReference type="AlphaFoldDB" id="A0A0G4K0M0"/>
<dbReference type="EMBL" id="CGIG01000001">
    <property type="protein sequence ID" value="CPR19886.1"/>
    <property type="molecule type" value="Genomic_DNA"/>
</dbReference>
<dbReference type="Proteomes" id="UP000044377">
    <property type="component" value="Unassembled WGS sequence"/>
</dbReference>
<dbReference type="PANTHER" id="PTHR35339:SF4">
    <property type="entry name" value="LINALOOL DEHYDRATASE_ISOMERASE DOMAIN-CONTAINING PROTEIN"/>
    <property type="match status" value="1"/>
</dbReference>
<protein>
    <recommendedName>
        <fullName evidence="1">DUF2264 domain-containing protein</fullName>
    </recommendedName>
</protein>
<dbReference type="STRING" id="1109412.BN1221_04011"/>
<dbReference type="Pfam" id="PF10022">
    <property type="entry name" value="DUF2264"/>
    <property type="match status" value="1"/>
</dbReference>
<sequence>MYKENSHANTRGSQRRQVIQTLNSMLSAVDNYFIHGKSGISFGRTCAHYAPEIAEMEGLSRILWGVFPLLSSGEPLPYWEKYLTAIRHGTDPSHPEYWGETGPYDQRLVEMAVYGLGLSLMKDRLTEQLSEQERENLHQWLPGGDAG</sequence>
<organism evidence="2 3">
    <name type="scientific">Brenneria goodwinii</name>
    <dbReference type="NCBI Taxonomy" id="1109412"/>
    <lineage>
        <taxon>Bacteria</taxon>
        <taxon>Pseudomonadati</taxon>
        <taxon>Pseudomonadota</taxon>
        <taxon>Gammaproteobacteria</taxon>
        <taxon>Enterobacterales</taxon>
        <taxon>Pectobacteriaceae</taxon>
        <taxon>Brenneria</taxon>
    </lineage>
</organism>
<name>A0A0G4K0M0_9GAMM</name>
<dbReference type="InterPro" id="IPR016624">
    <property type="entry name" value="UCP014753"/>
</dbReference>
<gene>
    <name evidence="2" type="ORF">BN1221_04011</name>
</gene>